<reference evidence="1 2" key="1">
    <citation type="submission" date="2020-07" db="EMBL/GenBank/DDBJ databases">
        <title>Sequencing the genomes of 1000 actinobacteria strains.</title>
        <authorList>
            <person name="Klenk H.-P."/>
        </authorList>
    </citation>
    <scope>NUCLEOTIDE SEQUENCE [LARGE SCALE GENOMIC DNA]</scope>
    <source>
        <strain evidence="1 2">DSM 45763</strain>
    </source>
</reference>
<dbReference type="EMBL" id="JACCCO010000002">
    <property type="protein sequence ID" value="NYF42918.1"/>
    <property type="molecule type" value="Genomic_DNA"/>
</dbReference>
<dbReference type="RefSeq" id="WP_179825775.1">
    <property type="nucleotide sequence ID" value="NZ_JACCCO010000002.1"/>
</dbReference>
<evidence type="ECO:0000313" key="2">
    <source>
        <dbReference type="Proteomes" id="UP000576393"/>
    </source>
</evidence>
<name>A0A852V5P8_9ACTN</name>
<dbReference type="AlphaFoldDB" id="A0A852V5P8"/>
<organism evidence="1 2">
    <name type="scientific">Streptosporangium sandarakinum</name>
    <dbReference type="NCBI Taxonomy" id="1260955"/>
    <lineage>
        <taxon>Bacteria</taxon>
        <taxon>Bacillati</taxon>
        <taxon>Actinomycetota</taxon>
        <taxon>Actinomycetes</taxon>
        <taxon>Streptosporangiales</taxon>
        <taxon>Streptosporangiaceae</taxon>
        <taxon>Streptosporangium</taxon>
    </lineage>
</organism>
<accession>A0A852V5P8</accession>
<protein>
    <submittedName>
        <fullName evidence="1">Uncharacterized protein</fullName>
    </submittedName>
</protein>
<proteinExistence type="predicted"/>
<comment type="caution">
    <text evidence="1">The sequence shown here is derived from an EMBL/GenBank/DDBJ whole genome shotgun (WGS) entry which is preliminary data.</text>
</comment>
<evidence type="ECO:0000313" key="1">
    <source>
        <dbReference type="EMBL" id="NYF42918.1"/>
    </source>
</evidence>
<dbReference type="Proteomes" id="UP000576393">
    <property type="component" value="Unassembled WGS sequence"/>
</dbReference>
<gene>
    <name evidence="1" type="ORF">HDA43_005119</name>
</gene>
<sequence length="59" mass="6787">MIDDIYAQLRRQLAELERHIERQRNHSGPIAAEAYVGIRRLCQAIRDAAADLDVLIRDS</sequence>
<keyword evidence="2" id="KW-1185">Reference proteome</keyword>